<dbReference type="InterPro" id="IPR036388">
    <property type="entry name" value="WH-like_DNA-bd_sf"/>
</dbReference>
<dbReference type="InterPro" id="IPR016032">
    <property type="entry name" value="Sig_transdc_resp-reg_C-effctor"/>
</dbReference>
<dbReference type="GO" id="GO:0003677">
    <property type="term" value="F:DNA binding"/>
    <property type="evidence" value="ECO:0007669"/>
    <property type="project" value="UniProtKB-UniRule"/>
</dbReference>
<dbReference type="STRING" id="137658.SAMN05216186_11484"/>
<sequence>MNAPYDPQVTGEAGNLSCLVLKTGKDDCYARFYPALYQLDLQVDGKREKVDLGFSGSRLLERLLLEPGEVVSREALMSHAWSDRVVGQGSLNQQIYTLRQVLADEKKRQIIQTLPRRGYLFNPQFLLTQVPANEPVVEAEESESPPAIPPVAMKRTATWPLLALALLALFGINVAQYIHRIGLQSELARSHAQVGKLHVEYIDEKEQALPELSKATQGLTTRMATLAKKPVDVVIAMTTGFFEVFCRQPDGGMRTLTVSRKRIDDLTDQMLLECLP</sequence>
<proteinExistence type="predicted"/>
<keyword evidence="3" id="KW-1133">Transmembrane helix</keyword>
<feature type="domain" description="OmpR/PhoB-type" evidence="4">
    <location>
        <begin position="18"/>
        <end position="123"/>
    </location>
</feature>
<reference evidence="5 6" key="1">
    <citation type="submission" date="2016-10" db="EMBL/GenBank/DDBJ databases">
        <authorList>
            <person name="de Groot N.N."/>
        </authorList>
    </citation>
    <scope>NUCLEOTIDE SEQUENCE [LARGE SCALE GENOMIC DNA]</scope>
    <source>
        <strain evidence="5 6">JCM 21544</strain>
    </source>
</reference>
<keyword evidence="3" id="KW-0812">Transmembrane</keyword>
<dbReference type="GO" id="GO:0006355">
    <property type="term" value="P:regulation of DNA-templated transcription"/>
    <property type="evidence" value="ECO:0007669"/>
    <property type="project" value="InterPro"/>
</dbReference>
<evidence type="ECO:0000313" key="6">
    <source>
        <dbReference type="Proteomes" id="UP000198706"/>
    </source>
</evidence>
<dbReference type="InterPro" id="IPR001867">
    <property type="entry name" value="OmpR/PhoB-type_DNA-bd"/>
</dbReference>
<feature type="transmembrane region" description="Helical" evidence="3">
    <location>
        <begin position="159"/>
        <end position="179"/>
    </location>
</feature>
<accession>A0A1G9H2L1</accession>
<keyword evidence="1 2" id="KW-0238">DNA-binding</keyword>
<evidence type="ECO:0000259" key="4">
    <source>
        <dbReference type="PROSITE" id="PS51755"/>
    </source>
</evidence>
<keyword evidence="3" id="KW-0472">Membrane</keyword>
<dbReference type="SMART" id="SM00862">
    <property type="entry name" value="Trans_reg_C"/>
    <property type="match status" value="1"/>
</dbReference>
<organism evidence="5 6">
    <name type="scientific">Pseudomonas indica</name>
    <dbReference type="NCBI Taxonomy" id="137658"/>
    <lineage>
        <taxon>Bacteria</taxon>
        <taxon>Pseudomonadati</taxon>
        <taxon>Pseudomonadota</taxon>
        <taxon>Gammaproteobacteria</taxon>
        <taxon>Pseudomonadales</taxon>
        <taxon>Pseudomonadaceae</taxon>
        <taxon>Pseudomonas</taxon>
    </lineage>
</organism>
<feature type="DNA-binding region" description="OmpR/PhoB-type" evidence="2">
    <location>
        <begin position="18"/>
        <end position="123"/>
    </location>
</feature>
<gene>
    <name evidence="5" type="ORF">SAMN05216186_11484</name>
</gene>
<dbReference type="GO" id="GO:0000160">
    <property type="term" value="P:phosphorelay signal transduction system"/>
    <property type="evidence" value="ECO:0007669"/>
    <property type="project" value="InterPro"/>
</dbReference>
<dbReference type="RefSeq" id="WP_084337970.1">
    <property type="nucleotide sequence ID" value="NZ_FNFD01000014.1"/>
</dbReference>
<dbReference type="EMBL" id="FNFD01000014">
    <property type="protein sequence ID" value="SDL07034.1"/>
    <property type="molecule type" value="Genomic_DNA"/>
</dbReference>
<evidence type="ECO:0000313" key="5">
    <source>
        <dbReference type="EMBL" id="SDL07034.1"/>
    </source>
</evidence>
<dbReference type="CDD" id="cd00383">
    <property type="entry name" value="trans_reg_C"/>
    <property type="match status" value="1"/>
</dbReference>
<dbReference type="SUPFAM" id="SSF46894">
    <property type="entry name" value="C-terminal effector domain of the bipartite response regulators"/>
    <property type="match status" value="1"/>
</dbReference>
<evidence type="ECO:0000256" key="1">
    <source>
        <dbReference type="ARBA" id="ARBA00023125"/>
    </source>
</evidence>
<evidence type="ECO:0000256" key="3">
    <source>
        <dbReference type="SAM" id="Phobius"/>
    </source>
</evidence>
<evidence type="ECO:0000256" key="2">
    <source>
        <dbReference type="PROSITE-ProRule" id="PRU01091"/>
    </source>
</evidence>
<name>A0A1G9H2L1_9PSED</name>
<dbReference type="PROSITE" id="PS51755">
    <property type="entry name" value="OMPR_PHOB"/>
    <property type="match status" value="1"/>
</dbReference>
<dbReference type="AlphaFoldDB" id="A0A1G9H2L1"/>
<keyword evidence="6" id="KW-1185">Reference proteome</keyword>
<dbReference type="Gene3D" id="1.10.10.10">
    <property type="entry name" value="Winged helix-like DNA-binding domain superfamily/Winged helix DNA-binding domain"/>
    <property type="match status" value="1"/>
</dbReference>
<dbReference type="Pfam" id="PF00486">
    <property type="entry name" value="Trans_reg_C"/>
    <property type="match status" value="1"/>
</dbReference>
<dbReference type="Proteomes" id="UP000198706">
    <property type="component" value="Unassembled WGS sequence"/>
</dbReference>
<protein>
    <submittedName>
        <fullName evidence="5">DNA-binding winged helix-turn-helix (WHTH) domain-containing protein</fullName>
    </submittedName>
</protein>